<evidence type="ECO:0000313" key="6">
    <source>
        <dbReference type="Proteomes" id="UP000399805"/>
    </source>
</evidence>
<dbReference type="InterPro" id="IPR013783">
    <property type="entry name" value="Ig-like_fold"/>
</dbReference>
<protein>
    <submittedName>
        <fullName evidence="5">Hydrolase</fullName>
    </submittedName>
</protein>
<evidence type="ECO:0000259" key="4">
    <source>
        <dbReference type="SMART" id="SM00736"/>
    </source>
</evidence>
<keyword evidence="3" id="KW-0732">Signal</keyword>
<dbReference type="InterPro" id="IPR015919">
    <property type="entry name" value="Cadherin-like_sf"/>
</dbReference>
<dbReference type="GO" id="GO:0008270">
    <property type="term" value="F:zinc ion binding"/>
    <property type="evidence" value="ECO:0007669"/>
    <property type="project" value="InterPro"/>
</dbReference>
<dbReference type="GO" id="GO:0008237">
    <property type="term" value="F:metallopeptidase activity"/>
    <property type="evidence" value="ECO:0007669"/>
    <property type="project" value="InterPro"/>
</dbReference>
<dbReference type="CDD" id="cd09604">
    <property type="entry name" value="M1_APN_like"/>
    <property type="match status" value="1"/>
</dbReference>
<dbReference type="SUPFAM" id="SSF49313">
    <property type="entry name" value="Cadherin-like"/>
    <property type="match status" value="1"/>
</dbReference>
<dbReference type="InterPro" id="IPR027268">
    <property type="entry name" value="Peptidase_M4/M1_CTD_sf"/>
</dbReference>
<dbReference type="GO" id="GO:0005975">
    <property type="term" value="P:carbohydrate metabolic process"/>
    <property type="evidence" value="ECO:0007669"/>
    <property type="project" value="UniProtKB-ARBA"/>
</dbReference>
<dbReference type="PANTHER" id="PTHR45726:SF3">
    <property type="entry name" value="LEUKOTRIENE A-4 HYDROLASE"/>
    <property type="match status" value="1"/>
</dbReference>
<dbReference type="InterPro" id="IPR006644">
    <property type="entry name" value="Cadg"/>
</dbReference>
<dbReference type="Gene3D" id="2.60.120.260">
    <property type="entry name" value="Galactose-binding domain-like"/>
    <property type="match status" value="1"/>
</dbReference>
<keyword evidence="6" id="KW-1185">Reference proteome</keyword>
<feature type="signal peptide" evidence="3">
    <location>
        <begin position="1"/>
        <end position="23"/>
    </location>
</feature>
<evidence type="ECO:0000313" key="5">
    <source>
        <dbReference type="EMBL" id="VVJ18936.1"/>
    </source>
</evidence>
<feature type="binding site" evidence="2">
    <location>
        <position position="559"/>
    </location>
    <ligand>
        <name>Zn(2+)</name>
        <dbReference type="ChEBI" id="CHEBI:29105"/>
        <note>catalytic</note>
    </ligand>
</feature>
<feature type="binding site" evidence="2">
    <location>
        <position position="563"/>
    </location>
    <ligand>
        <name>Zn(2+)</name>
        <dbReference type="ChEBI" id="CHEBI:29105"/>
        <note>catalytic</note>
    </ligand>
</feature>
<gene>
    <name evidence="5" type="ORF">AA23TX_03957</name>
</gene>
<organism evidence="5 6">
    <name type="scientific">Amycolatopsis camponoti</name>
    <dbReference type="NCBI Taxonomy" id="2606593"/>
    <lineage>
        <taxon>Bacteria</taxon>
        <taxon>Bacillati</taxon>
        <taxon>Actinomycetota</taxon>
        <taxon>Actinomycetes</taxon>
        <taxon>Pseudonocardiales</taxon>
        <taxon>Pseudonocardiaceae</taxon>
        <taxon>Amycolatopsis</taxon>
    </lineage>
</organism>
<keyword evidence="5" id="KW-0378">Hydrolase</keyword>
<feature type="active site" description="Proton acceptor" evidence="1">
    <location>
        <position position="560"/>
    </location>
</feature>
<keyword evidence="2" id="KW-0479">Metal-binding</keyword>
<feature type="active site" description="Proton donor" evidence="1">
    <location>
        <position position="630"/>
    </location>
</feature>
<keyword evidence="2" id="KW-0862">Zinc</keyword>
<dbReference type="Gene3D" id="2.60.40.10">
    <property type="entry name" value="Immunoglobulins"/>
    <property type="match status" value="1"/>
</dbReference>
<dbReference type="SMART" id="SM00736">
    <property type="entry name" value="CADG"/>
    <property type="match status" value="1"/>
</dbReference>
<dbReference type="InterPro" id="IPR014782">
    <property type="entry name" value="Peptidase_M1_dom"/>
</dbReference>
<evidence type="ECO:0000256" key="3">
    <source>
        <dbReference type="SAM" id="SignalP"/>
    </source>
</evidence>
<dbReference type="InterPro" id="IPR034015">
    <property type="entry name" value="M1_LTA4H"/>
</dbReference>
<evidence type="ECO:0000256" key="1">
    <source>
        <dbReference type="PIRSR" id="PIRSR634015-1"/>
    </source>
</evidence>
<name>A0A6I8LU01_9PSEU</name>
<sequence>MRSRVLSAALSVAVGLLGTVVVAAPAEAAAVCGDQVVGNGGFESGTAPWTQTSGVISAATTAEPAHGGTMDAWLDGYGSTHTDTLSQALTLPAGCASASLSWWAHVDTKETTTSTAYDKLTVQAGTDTLASYSNLDKNTGYVQRTVDVSRYLGQTVTLKITGAEDSSLATNFLLDDFSLTTTGTSNPQSPVVTSPGAQSSAVGQAVSVQVQATDPQNDALTYTATGLPAGLAIGASTGKITGTPTTAGTSSVTVTAKDPAGNSGSATFAWTITTAPADSTRTPINPAYTVNLTSDSSGTTWTGHQSVSFTNGSASALPEVYLRLWDNYHGSCPTTPITVTNVTGGTASALSVNCTAMKVTLPSPLAQGQSATIGFDLSIVVPSGADRFGHDGAYNMIGNALPVLAVRDGAGWHLDPYTNNGESFYTVIGDFDVTLVHPTSLLTPATGSSTETTSGTTTTTHATASKVRDFAWASGPFAKITTTSGKGVRVNVYSVSGISTSSANQMLSLAADSIDVHSGRFGDYPYGEVDVVLDNNFWFGGMEYPGFVLDLVSTTALPHELAHQWFYGIVGDDEYNSPWLDESFTDYATDLYRGITGSGCGITWQSSAEKLTNSMAYWDAHSSRYSTVVYNYGKCTLHDLRRTIGDTAMANLLKSYAQSHWYGVSTTAEFKAAAQAAAGSTDLTSFWASHRVEG</sequence>
<accession>A0A6I8LU01</accession>
<comment type="cofactor">
    <cofactor evidence="2">
        <name>Zn(2+)</name>
        <dbReference type="ChEBI" id="CHEBI:29105"/>
    </cofactor>
    <text evidence="2">Binds 1 zinc ion per subunit.</text>
</comment>
<reference evidence="5 6" key="1">
    <citation type="submission" date="2019-09" db="EMBL/GenBank/DDBJ databases">
        <authorList>
            <person name="Leyn A S."/>
        </authorList>
    </citation>
    <scope>NUCLEOTIDE SEQUENCE [LARGE SCALE GENOMIC DNA]</scope>
    <source>
        <strain evidence="5">AA231_1</strain>
    </source>
</reference>
<dbReference type="Pfam" id="PF05345">
    <property type="entry name" value="He_PIG"/>
    <property type="match status" value="1"/>
</dbReference>
<dbReference type="Proteomes" id="UP000399805">
    <property type="component" value="Unassembled WGS sequence"/>
</dbReference>
<dbReference type="SUPFAM" id="SSF55486">
    <property type="entry name" value="Metalloproteases ('zincins'), catalytic domain"/>
    <property type="match status" value="1"/>
</dbReference>
<feature type="domain" description="Dystroglycan-type cadherin-like" evidence="4">
    <location>
        <begin position="190"/>
        <end position="281"/>
    </location>
</feature>
<dbReference type="GO" id="GO:0016020">
    <property type="term" value="C:membrane"/>
    <property type="evidence" value="ECO:0007669"/>
    <property type="project" value="InterPro"/>
</dbReference>
<dbReference type="Gene3D" id="1.10.390.10">
    <property type="entry name" value="Neutral Protease Domain 2"/>
    <property type="match status" value="1"/>
</dbReference>
<feature type="chain" id="PRO_5038809301" evidence="3">
    <location>
        <begin position="24"/>
        <end position="694"/>
    </location>
</feature>
<proteinExistence type="predicted"/>
<evidence type="ECO:0000256" key="2">
    <source>
        <dbReference type="PIRSR" id="PIRSR634015-3"/>
    </source>
</evidence>
<dbReference type="EMBL" id="CABVGP010000001">
    <property type="protein sequence ID" value="VVJ18936.1"/>
    <property type="molecule type" value="Genomic_DNA"/>
</dbReference>
<dbReference type="Pfam" id="PF01433">
    <property type="entry name" value="Peptidase_M1"/>
    <property type="match status" value="1"/>
</dbReference>
<dbReference type="AlphaFoldDB" id="A0A6I8LU01"/>
<dbReference type="PANTHER" id="PTHR45726">
    <property type="entry name" value="LEUKOTRIENE A-4 HYDROLASE"/>
    <property type="match status" value="1"/>
</dbReference>
<feature type="binding site" evidence="2">
    <location>
        <position position="582"/>
    </location>
    <ligand>
        <name>Zn(2+)</name>
        <dbReference type="ChEBI" id="CHEBI:29105"/>
        <note>catalytic</note>
    </ligand>
</feature>
<dbReference type="GO" id="GO:0005509">
    <property type="term" value="F:calcium ion binding"/>
    <property type="evidence" value="ECO:0007669"/>
    <property type="project" value="InterPro"/>
</dbReference>